<dbReference type="Pfam" id="PF07963">
    <property type="entry name" value="N_methyl"/>
    <property type="match status" value="1"/>
</dbReference>
<keyword evidence="3" id="KW-1185">Reference proteome</keyword>
<dbReference type="NCBIfam" id="TIGR02532">
    <property type="entry name" value="IV_pilin_GFxxxE"/>
    <property type="match status" value="1"/>
</dbReference>
<evidence type="ECO:0000313" key="2">
    <source>
        <dbReference type="EMBL" id="QEG43537.1"/>
    </source>
</evidence>
<feature type="transmembrane region" description="Helical" evidence="1">
    <location>
        <begin position="6"/>
        <end position="29"/>
    </location>
</feature>
<name>A0A5B9QWY9_9BACT</name>
<dbReference type="EMBL" id="CP042914">
    <property type="protein sequence ID" value="QEG43537.1"/>
    <property type="molecule type" value="Genomic_DNA"/>
</dbReference>
<evidence type="ECO:0008006" key="4">
    <source>
        <dbReference type="Google" id="ProtNLM"/>
    </source>
</evidence>
<accession>A0A5B9QWY9</accession>
<evidence type="ECO:0000256" key="1">
    <source>
        <dbReference type="SAM" id="Phobius"/>
    </source>
</evidence>
<dbReference type="OrthoDB" id="282463at2"/>
<sequence length="158" mass="17044">MHSHSRTGFSLIEVIICVGLVGIMLMPLASMMKASAHAWQDAEAEGGADARLRSSARWAHDTLLRCDGIVDTGKHWIEFQRSGATWRMEIIGGQLRMRAGTQDILIADQVTDLEVAVSRHSATNVILAVDFQLIGNAVGAAAAPQVNTTVTLDPLKQL</sequence>
<dbReference type="InterPro" id="IPR012902">
    <property type="entry name" value="N_methyl_site"/>
</dbReference>
<keyword evidence="1" id="KW-0812">Transmembrane</keyword>
<dbReference type="KEGG" id="rul:UC8_55880"/>
<protein>
    <recommendedName>
        <fullName evidence="4">Prepilin-type N-terminal cleavage/methylation domain-containing protein</fullName>
    </recommendedName>
</protein>
<keyword evidence="1" id="KW-0472">Membrane</keyword>
<keyword evidence="1" id="KW-1133">Transmembrane helix</keyword>
<dbReference type="RefSeq" id="WP_068129590.1">
    <property type="nucleotide sequence ID" value="NZ_CP042914.1"/>
</dbReference>
<reference evidence="2 3" key="1">
    <citation type="submission" date="2019-08" db="EMBL/GenBank/DDBJ databases">
        <title>Deep-cultivation of Planctomycetes and their phenomic and genomic characterization uncovers novel biology.</title>
        <authorList>
            <person name="Wiegand S."/>
            <person name="Jogler M."/>
            <person name="Boedeker C."/>
            <person name="Pinto D."/>
            <person name="Vollmers J."/>
            <person name="Rivas-Marin E."/>
            <person name="Kohn T."/>
            <person name="Peeters S.H."/>
            <person name="Heuer A."/>
            <person name="Rast P."/>
            <person name="Oberbeckmann S."/>
            <person name="Bunk B."/>
            <person name="Jeske O."/>
            <person name="Meyerdierks A."/>
            <person name="Storesund J.E."/>
            <person name="Kallscheuer N."/>
            <person name="Luecker S."/>
            <person name="Lage O.M."/>
            <person name="Pohl T."/>
            <person name="Merkel B.J."/>
            <person name="Hornburger P."/>
            <person name="Mueller R.-W."/>
            <person name="Bruemmer F."/>
            <person name="Labrenz M."/>
            <person name="Spormann A.M."/>
            <person name="Op den Camp H."/>
            <person name="Overmann J."/>
            <person name="Amann R."/>
            <person name="Jetten M.S.M."/>
            <person name="Mascher T."/>
            <person name="Medema M.H."/>
            <person name="Devos D.P."/>
            <person name="Kaster A.-K."/>
            <person name="Ovreas L."/>
            <person name="Rohde M."/>
            <person name="Galperin M.Y."/>
            <person name="Jogler C."/>
        </authorList>
    </citation>
    <scope>NUCLEOTIDE SEQUENCE [LARGE SCALE GENOMIC DNA]</scope>
    <source>
        <strain evidence="2 3">UC8</strain>
    </source>
</reference>
<dbReference type="Proteomes" id="UP000325286">
    <property type="component" value="Chromosome"/>
</dbReference>
<proteinExistence type="predicted"/>
<evidence type="ECO:0000313" key="3">
    <source>
        <dbReference type="Proteomes" id="UP000325286"/>
    </source>
</evidence>
<gene>
    <name evidence="2" type="ORF">UC8_55880</name>
</gene>
<organism evidence="2 3">
    <name type="scientific">Roseimaritima ulvae</name>
    <dbReference type="NCBI Taxonomy" id="980254"/>
    <lineage>
        <taxon>Bacteria</taxon>
        <taxon>Pseudomonadati</taxon>
        <taxon>Planctomycetota</taxon>
        <taxon>Planctomycetia</taxon>
        <taxon>Pirellulales</taxon>
        <taxon>Pirellulaceae</taxon>
        <taxon>Roseimaritima</taxon>
    </lineage>
</organism>
<dbReference type="AlphaFoldDB" id="A0A5B9QWY9"/>